<dbReference type="InterPro" id="IPR025201">
    <property type="entry name" value="KdpD_TM"/>
</dbReference>
<feature type="domain" description="NAD-dependent epimerase/dehydratase" evidence="2">
    <location>
        <begin position="6"/>
        <end position="206"/>
    </location>
</feature>
<feature type="transmembrane region" description="Helical" evidence="1">
    <location>
        <begin position="334"/>
        <end position="363"/>
    </location>
</feature>
<reference evidence="4 5" key="1">
    <citation type="submission" date="2016-07" db="EMBL/GenBank/DDBJ databases">
        <title>Draft Genome Sequence of Bifidobacterium adolescentis strain Km 4.</title>
        <authorList>
            <person name="Danilenko V.N."/>
        </authorList>
    </citation>
    <scope>NUCLEOTIDE SEQUENCE [LARGE SCALE GENOMIC DNA]</scope>
    <source>
        <strain evidence="4 5">Km 4</strain>
    </source>
</reference>
<dbReference type="Gene3D" id="3.40.50.720">
    <property type="entry name" value="NAD(P)-binding Rossmann-like Domain"/>
    <property type="match status" value="1"/>
</dbReference>
<feature type="transmembrane region" description="Helical" evidence="1">
    <location>
        <begin position="303"/>
        <end position="322"/>
    </location>
</feature>
<dbReference type="InterPro" id="IPR001509">
    <property type="entry name" value="Epimerase_deHydtase"/>
</dbReference>
<evidence type="ECO:0000259" key="2">
    <source>
        <dbReference type="Pfam" id="PF01370"/>
    </source>
</evidence>
<evidence type="ECO:0000313" key="4">
    <source>
        <dbReference type="EMBL" id="OFA35887.1"/>
    </source>
</evidence>
<dbReference type="SUPFAM" id="SSF51735">
    <property type="entry name" value="NAD(P)-binding Rossmann-fold domains"/>
    <property type="match status" value="1"/>
</dbReference>
<feature type="transmembrane region" description="Helical" evidence="1">
    <location>
        <begin position="383"/>
        <end position="401"/>
    </location>
</feature>
<comment type="caution">
    <text evidence="4">The sequence shown here is derived from an EMBL/GenBank/DDBJ whole genome shotgun (WGS) entry which is preliminary data.</text>
</comment>
<evidence type="ECO:0000256" key="1">
    <source>
        <dbReference type="SAM" id="Phobius"/>
    </source>
</evidence>
<keyword evidence="1" id="KW-0472">Membrane</keyword>
<name>A0A1E7Y1Z4_BIFAD</name>
<feature type="domain" description="Sensor protein KdpD transmembrane" evidence="3">
    <location>
        <begin position="304"/>
        <end position="408"/>
    </location>
</feature>
<accession>A0A1E7Y1Z4</accession>
<keyword evidence="1" id="KW-0812">Transmembrane</keyword>
<dbReference type="Proteomes" id="UP000175684">
    <property type="component" value="Unassembled WGS sequence"/>
</dbReference>
<dbReference type="InterPro" id="IPR036291">
    <property type="entry name" value="NAD(P)-bd_dom_sf"/>
</dbReference>
<protein>
    <submittedName>
        <fullName evidence="4">Nucleoside-diphosphate sugar epimerase</fullName>
    </submittedName>
</protein>
<dbReference type="EMBL" id="MAXD01000001">
    <property type="protein sequence ID" value="OFA35887.1"/>
    <property type="molecule type" value="Genomic_DNA"/>
</dbReference>
<keyword evidence="1" id="KW-1133">Transmembrane helix</keyword>
<sequence length="721" mass="82535">MRRVEILLIGNTDFVTKQWIEHTFPQDKVVVALRKGTESSGEDLKIIDMPDRDAVSEVFSNYEFDRIVYFSEDLTPRSERDGDLGYLRRLLHTVRNRKVQMLMVSGPESEFAYPQETDVHETSKSLMSRAGEELGLYYARTYDLEVKIVRCPYLYAPQRNGVTAYFNGLFEQAQAGELRFHERAEQRTCFLCADDLAELIYRIFDDWTADSELFHVPNVFDFTYGDLGMLIAGYFPGTKVVYGEDRPQAYPADDHELRLRYGFSPRYSLREDFPHVIEGWLKLRENKTDKHPVWDFLRSHNKWWTVLEIIGAFLLTEWLRTFTQGNSRLETVDLRLLFVVIVGTIYGLHAGVFAAVLACAGVAMSYASQGASFAPLFYDTSNWLAFVIYFVAGSVCGYVQSRNQERVRFVRDENGLLRNRLDFLRGLYQDVLDDRRQLRDQIIGRRDSFGKLYAVTRELDEVQPQKLYHTAIRIMQESLDSDSLAIFRVDNGGQFARLVAASPRFDVGSFRSIRVSDYGEIITALEHNGIWVNRTLKDKFPMYAVGVRDRGELAVIITMGEAKPDQMNLYFQNLFSIMCGLVESAMIRAFEYEDVARRSMLVPGTNLLKPEAFLPKVLAANDLKHDHMGDHLLLKVECEGNLEDVDSLLMQSIRQTDEAGMLTDDGVYLLMNQAGEKELPIILKRLTRSGLHCSYVPQTQEDALLSEARSHIAQADDGGES</sequence>
<proteinExistence type="predicted"/>
<dbReference type="AlphaFoldDB" id="A0A1E7Y1Z4"/>
<dbReference type="OrthoDB" id="3237876at2"/>
<gene>
    <name evidence="4" type="ORF">BBK15_00865</name>
</gene>
<dbReference type="Pfam" id="PF13493">
    <property type="entry name" value="DUF4118"/>
    <property type="match status" value="1"/>
</dbReference>
<dbReference type="Pfam" id="PF01370">
    <property type="entry name" value="Epimerase"/>
    <property type="match status" value="1"/>
</dbReference>
<organism evidence="4 5">
    <name type="scientific">Bifidobacterium adolescentis</name>
    <dbReference type="NCBI Taxonomy" id="1680"/>
    <lineage>
        <taxon>Bacteria</taxon>
        <taxon>Bacillati</taxon>
        <taxon>Actinomycetota</taxon>
        <taxon>Actinomycetes</taxon>
        <taxon>Bifidobacteriales</taxon>
        <taxon>Bifidobacteriaceae</taxon>
        <taxon>Bifidobacterium</taxon>
    </lineage>
</organism>
<evidence type="ECO:0000259" key="3">
    <source>
        <dbReference type="Pfam" id="PF13493"/>
    </source>
</evidence>
<evidence type="ECO:0000313" key="5">
    <source>
        <dbReference type="Proteomes" id="UP000175684"/>
    </source>
</evidence>